<dbReference type="AlphaFoldDB" id="A0A0R0LTZ6"/>
<dbReference type="SUPFAM" id="SSF54928">
    <property type="entry name" value="RNA-binding domain, RBD"/>
    <property type="match status" value="1"/>
</dbReference>
<dbReference type="VEuPathDB" id="MicrosporidiaDB:M153_23700001361"/>
<sequence>MSSEQSNFPFSYYSTLCHSYALESFYSPNATIHMTNESQPTAIIKSDGIVEGLLTVHSRKKVIKVIVSMIDKQEVSFFDTPKNMSNQTDGTENVTLLFNIIGQFIYHDNTTQRFSHIFLYKNTIIHEFLTILDEEIIYKNLNLKNKIINNLNTIRIKSTNNKNKILNDFSNFGNIIALEMEKNDILLEYENEENVKNINQEMNGLRLRGYKIEFCCERGRY</sequence>
<keyword evidence="3" id="KW-1185">Reference proteome</keyword>
<name>A0A0R0LTZ6_9MICR</name>
<dbReference type="SUPFAM" id="SSF54427">
    <property type="entry name" value="NTF2-like"/>
    <property type="match status" value="1"/>
</dbReference>
<feature type="domain" description="NTF2" evidence="1">
    <location>
        <begin position="4"/>
        <end position="138"/>
    </location>
</feature>
<organism evidence="2 3">
    <name type="scientific">Pseudoloma neurophilia</name>
    <dbReference type="NCBI Taxonomy" id="146866"/>
    <lineage>
        <taxon>Eukaryota</taxon>
        <taxon>Fungi</taxon>
        <taxon>Fungi incertae sedis</taxon>
        <taxon>Microsporidia</taxon>
        <taxon>Pseudoloma</taxon>
    </lineage>
</organism>
<dbReference type="InterPro" id="IPR018222">
    <property type="entry name" value="Nuclear_transport_factor_2_euk"/>
</dbReference>
<proteinExistence type="predicted"/>
<protein>
    <submittedName>
        <fullName evidence="2">RasGAP SH3 binding protein rasputin</fullName>
    </submittedName>
</protein>
<gene>
    <name evidence="2" type="ORF">M153_23700001361</name>
</gene>
<evidence type="ECO:0000313" key="3">
    <source>
        <dbReference type="Proteomes" id="UP000051530"/>
    </source>
</evidence>
<accession>A0A0R0LTZ6</accession>
<evidence type="ECO:0000259" key="1">
    <source>
        <dbReference type="PROSITE" id="PS50177"/>
    </source>
</evidence>
<dbReference type="InterPro" id="IPR032710">
    <property type="entry name" value="NTF2-like_dom_sf"/>
</dbReference>
<dbReference type="GO" id="GO:0003676">
    <property type="term" value="F:nucleic acid binding"/>
    <property type="evidence" value="ECO:0007669"/>
    <property type="project" value="InterPro"/>
</dbReference>
<dbReference type="PROSITE" id="PS50177">
    <property type="entry name" value="NTF2_DOMAIN"/>
    <property type="match status" value="1"/>
</dbReference>
<evidence type="ECO:0000313" key="2">
    <source>
        <dbReference type="EMBL" id="KRH92870.1"/>
    </source>
</evidence>
<dbReference type="EMBL" id="LGUB01000625">
    <property type="protein sequence ID" value="KRH92870.1"/>
    <property type="molecule type" value="Genomic_DNA"/>
</dbReference>
<dbReference type="Proteomes" id="UP000051530">
    <property type="component" value="Unassembled WGS sequence"/>
</dbReference>
<reference evidence="2 3" key="1">
    <citation type="submission" date="2015-07" db="EMBL/GenBank/DDBJ databases">
        <title>The genome of Pseudoloma neurophilia, a relevant intracellular parasite of the zebrafish.</title>
        <authorList>
            <person name="Ndikumana S."/>
            <person name="Pelin A."/>
            <person name="Sanders J."/>
            <person name="Corradi N."/>
        </authorList>
    </citation>
    <scope>NUCLEOTIDE SEQUENCE [LARGE SCALE GENOMIC DNA]</scope>
    <source>
        <strain evidence="2 3">MK1</strain>
    </source>
</reference>
<comment type="caution">
    <text evidence="2">The sequence shown here is derived from an EMBL/GenBank/DDBJ whole genome shotgun (WGS) entry which is preliminary data.</text>
</comment>
<dbReference type="InterPro" id="IPR035979">
    <property type="entry name" value="RBD_domain_sf"/>
</dbReference>
<dbReference type="OrthoDB" id="2189602at2759"/>
<dbReference type="Gene3D" id="3.10.450.50">
    <property type="match status" value="1"/>
</dbReference>